<feature type="domain" description="ABC transporter" evidence="10">
    <location>
        <begin position="2"/>
        <end position="236"/>
    </location>
</feature>
<evidence type="ECO:0000313" key="12">
    <source>
        <dbReference type="Proteomes" id="UP000826793"/>
    </source>
</evidence>
<gene>
    <name evidence="11" type="ORF">H9710_02250</name>
</gene>
<keyword evidence="4" id="KW-0410">Iron transport</keyword>
<dbReference type="Gene3D" id="3.40.50.300">
    <property type="entry name" value="P-loop containing nucleotide triphosphate hydrolases"/>
    <property type="match status" value="1"/>
</dbReference>
<evidence type="ECO:0000256" key="1">
    <source>
        <dbReference type="ARBA" id="ARBA00004202"/>
    </source>
</evidence>
<protein>
    <submittedName>
        <fullName evidence="11">ABC transporter ATP-binding protein</fullName>
    </submittedName>
</protein>
<dbReference type="FunFam" id="3.40.50.300:FF:000134">
    <property type="entry name" value="Iron-enterobactin ABC transporter ATP-binding protein"/>
    <property type="match status" value="1"/>
</dbReference>
<dbReference type="PROSITE" id="PS50893">
    <property type="entry name" value="ABC_TRANSPORTER_2"/>
    <property type="match status" value="1"/>
</dbReference>
<dbReference type="SMART" id="SM00382">
    <property type="entry name" value="AAA"/>
    <property type="match status" value="1"/>
</dbReference>
<dbReference type="EMBL" id="DWXG01000016">
    <property type="protein sequence ID" value="HJB97382.1"/>
    <property type="molecule type" value="Genomic_DNA"/>
</dbReference>
<comment type="subcellular location">
    <subcellularLocation>
        <location evidence="1">Cell membrane</location>
        <topology evidence="1">Peripheral membrane protein</topology>
    </subcellularLocation>
</comment>
<keyword evidence="7" id="KW-0408">Iron</keyword>
<evidence type="ECO:0000256" key="3">
    <source>
        <dbReference type="ARBA" id="ARBA00022475"/>
    </source>
</evidence>
<comment type="caution">
    <text evidence="11">The sequence shown here is derived from an EMBL/GenBank/DDBJ whole genome shotgun (WGS) entry which is preliminary data.</text>
</comment>
<dbReference type="SUPFAM" id="SSF52540">
    <property type="entry name" value="P-loop containing nucleoside triphosphate hydrolases"/>
    <property type="match status" value="1"/>
</dbReference>
<dbReference type="GO" id="GO:0005524">
    <property type="term" value="F:ATP binding"/>
    <property type="evidence" value="ECO:0007669"/>
    <property type="project" value="UniProtKB-KW"/>
</dbReference>
<dbReference type="Proteomes" id="UP000826793">
    <property type="component" value="Unassembled WGS sequence"/>
</dbReference>
<evidence type="ECO:0000256" key="8">
    <source>
        <dbReference type="ARBA" id="ARBA00023065"/>
    </source>
</evidence>
<evidence type="ECO:0000313" key="11">
    <source>
        <dbReference type="EMBL" id="HJB97382.1"/>
    </source>
</evidence>
<accession>A0A9D2SFH6</accession>
<reference evidence="11" key="2">
    <citation type="submission" date="2021-04" db="EMBL/GenBank/DDBJ databases">
        <authorList>
            <person name="Gilroy R."/>
        </authorList>
    </citation>
    <scope>NUCLEOTIDE SEQUENCE</scope>
    <source>
        <strain evidence="11">CHK185-1770</strain>
    </source>
</reference>
<dbReference type="InterPro" id="IPR051535">
    <property type="entry name" value="Siderophore_ABC-ATPase"/>
</dbReference>
<evidence type="ECO:0000256" key="7">
    <source>
        <dbReference type="ARBA" id="ARBA00023004"/>
    </source>
</evidence>
<evidence type="ECO:0000259" key="10">
    <source>
        <dbReference type="PROSITE" id="PS50893"/>
    </source>
</evidence>
<dbReference type="Pfam" id="PF00005">
    <property type="entry name" value="ABC_tran"/>
    <property type="match status" value="1"/>
</dbReference>
<name>A0A9D2SFH6_9FIRM</name>
<organism evidence="11 12">
    <name type="scientific">Candidatus Acutalibacter pullicola</name>
    <dbReference type="NCBI Taxonomy" id="2838417"/>
    <lineage>
        <taxon>Bacteria</taxon>
        <taxon>Bacillati</taxon>
        <taxon>Bacillota</taxon>
        <taxon>Clostridia</taxon>
        <taxon>Eubacteriales</taxon>
        <taxon>Acutalibacteraceae</taxon>
        <taxon>Acutalibacter</taxon>
    </lineage>
</organism>
<dbReference type="InterPro" id="IPR003593">
    <property type="entry name" value="AAA+_ATPase"/>
</dbReference>
<keyword evidence="3" id="KW-1003">Cell membrane</keyword>
<keyword evidence="8" id="KW-0406">Ion transport</keyword>
<keyword evidence="9" id="KW-0472">Membrane</keyword>
<keyword evidence="2" id="KW-0813">Transport</keyword>
<dbReference type="CDD" id="cd03214">
    <property type="entry name" value="ABC_Iron-Siderophores_B12_Hemin"/>
    <property type="match status" value="1"/>
</dbReference>
<dbReference type="InterPro" id="IPR003439">
    <property type="entry name" value="ABC_transporter-like_ATP-bd"/>
</dbReference>
<sequence length="253" mass="27937">MIELRHVTAGYPGHLVLEDVSLTLPSGKITALIGPNGCGKTTLLRAACGLLPLAGGQIFFGGRELGQFRRREFARLVALLPQTRDVPAIRVEQLVAHGRYPHLSFGRDLTQADREKIRWAMEVTGTTALQNKELSQLSGGERQRVYLAMTLSQDTDILFLDEPTTYLDIGQKYEMLELIARVNALGKTVVMVLHDLSLAFSYSHQVLVLEQGKIAAQGEAQPVFDSGVPARVFGVSSQRITLDGRKEYLFLPH</sequence>
<dbReference type="GO" id="GO:0016887">
    <property type="term" value="F:ATP hydrolysis activity"/>
    <property type="evidence" value="ECO:0007669"/>
    <property type="project" value="InterPro"/>
</dbReference>
<keyword evidence="6 11" id="KW-0067">ATP-binding</keyword>
<evidence type="ECO:0000256" key="2">
    <source>
        <dbReference type="ARBA" id="ARBA00022448"/>
    </source>
</evidence>
<proteinExistence type="predicted"/>
<evidence type="ECO:0000256" key="6">
    <source>
        <dbReference type="ARBA" id="ARBA00022840"/>
    </source>
</evidence>
<evidence type="ECO:0000256" key="4">
    <source>
        <dbReference type="ARBA" id="ARBA00022496"/>
    </source>
</evidence>
<dbReference type="PANTHER" id="PTHR42771">
    <property type="entry name" value="IRON(3+)-HYDROXAMATE IMPORT ATP-BINDING PROTEIN FHUC"/>
    <property type="match status" value="1"/>
</dbReference>
<dbReference type="GO" id="GO:0005886">
    <property type="term" value="C:plasma membrane"/>
    <property type="evidence" value="ECO:0007669"/>
    <property type="project" value="UniProtKB-SubCell"/>
</dbReference>
<reference evidence="11" key="1">
    <citation type="journal article" date="2021" name="PeerJ">
        <title>Extensive microbial diversity within the chicken gut microbiome revealed by metagenomics and culture.</title>
        <authorList>
            <person name="Gilroy R."/>
            <person name="Ravi A."/>
            <person name="Getino M."/>
            <person name="Pursley I."/>
            <person name="Horton D.L."/>
            <person name="Alikhan N.F."/>
            <person name="Baker D."/>
            <person name="Gharbi K."/>
            <person name="Hall N."/>
            <person name="Watson M."/>
            <person name="Adriaenssens E.M."/>
            <person name="Foster-Nyarko E."/>
            <person name="Jarju S."/>
            <person name="Secka A."/>
            <person name="Antonio M."/>
            <person name="Oren A."/>
            <person name="Chaudhuri R.R."/>
            <person name="La Ragione R."/>
            <person name="Hildebrand F."/>
            <person name="Pallen M.J."/>
        </authorList>
    </citation>
    <scope>NUCLEOTIDE SEQUENCE</scope>
    <source>
        <strain evidence="11">CHK185-1770</strain>
    </source>
</reference>
<dbReference type="InterPro" id="IPR027417">
    <property type="entry name" value="P-loop_NTPase"/>
</dbReference>
<dbReference type="GO" id="GO:0006826">
    <property type="term" value="P:iron ion transport"/>
    <property type="evidence" value="ECO:0007669"/>
    <property type="project" value="UniProtKB-KW"/>
</dbReference>
<dbReference type="AlphaFoldDB" id="A0A9D2SFH6"/>
<evidence type="ECO:0000256" key="9">
    <source>
        <dbReference type="ARBA" id="ARBA00023136"/>
    </source>
</evidence>
<evidence type="ECO:0000256" key="5">
    <source>
        <dbReference type="ARBA" id="ARBA00022741"/>
    </source>
</evidence>
<dbReference type="PANTHER" id="PTHR42771:SF2">
    <property type="entry name" value="IRON(3+)-HYDROXAMATE IMPORT ATP-BINDING PROTEIN FHUC"/>
    <property type="match status" value="1"/>
</dbReference>
<keyword evidence="5" id="KW-0547">Nucleotide-binding</keyword>